<feature type="coiled-coil region" evidence="8">
    <location>
        <begin position="1672"/>
        <end position="1755"/>
    </location>
</feature>
<dbReference type="Proteomes" id="UP000321947">
    <property type="component" value="Unassembled WGS sequence"/>
</dbReference>
<dbReference type="FunFam" id="3.40.850.10:FF:000033">
    <property type="entry name" value="Kinesin-like protein KIN-12E"/>
    <property type="match status" value="1"/>
</dbReference>
<dbReference type="GO" id="GO:0005874">
    <property type="term" value="C:microtubule"/>
    <property type="evidence" value="ECO:0007669"/>
    <property type="project" value="UniProtKB-KW"/>
</dbReference>
<dbReference type="PROSITE" id="PS50067">
    <property type="entry name" value="KINESIN_MOTOR_2"/>
    <property type="match status" value="1"/>
</dbReference>
<feature type="coiled-coil region" evidence="8">
    <location>
        <begin position="1881"/>
        <end position="1908"/>
    </location>
</feature>
<feature type="coiled-coil region" evidence="8">
    <location>
        <begin position="1154"/>
        <end position="1232"/>
    </location>
</feature>
<feature type="region of interest" description="Disordered" evidence="9">
    <location>
        <begin position="1"/>
        <end position="36"/>
    </location>
</feature>
<feature type="region of interest" description="Disordered" evidence="9">
    <location>
        <begin position="2215"/>
        <end position="2237"/>
    </location>
</feature>
<dbReference type="CDD" id="cd01373">
    <property type="entry name" value="KISc_KLP2_like"/>
    <property type="match status" value="1"/>
</dbReference>
<comment type="similarity">
    <text evidence="6">Belongs to the TRAFAC class myosin-kinesin ATPase superfamily. Kinesin family. KIN-12 subfamily.</text>
</comment>
<evidence type="ECO:0000259" key="10">
    <source>
        <dbReference type="PROSITE" id="PS50067"/>
    </source>
</evidence>
<feature type="binding site" evidence="7">
    <location>
        <begin position="256"/>
        <end position="263"/>
    </location>
    <ligand>
        <name>ATP</name>
        <dbReference type="ChEBI" id="CHEBI:30616"/>
    </ligand>
</feature>
<evidence type="ECO:0000256" key="1">
    <source>
        <dbReference type="ARBA" id="ARBA00022701"/>
    </source>
</evidence>
<evidence type="ECO:0000256" key="6">
    <source>
        <dbReference type="ARBA" id="ARBA00034488"/>
    </source>
</evidence>
<sequence>MSKHLPVSKNSQPEYNENELGVSPSGLHFPPPRTPFNIIADPAQFQKEFHDSGFDSNLKLQSTKADLFSDRKSEVSLKINGNACTSNGTPRFSAQGRRVNSEPSSTHSTPAKSSSRVSLGGAIVATGSKAPQLADGRAGSSYRFSRRISMPNTECPVDVSHIDLEEDPSFWKDHNVQVMIRIRPLSTMERDSQGYGRCLRQESAKTLVWLGHPETRFTFDHIACEKISQENLFKVAGQPMVENCLSGYNSCMFAYGQTGSGKTYTMMGGIYELEGKLNEDCGLTLRIFEHLFTRIGMEEKSKRDVKLKYSCKCSFLEIYNEQITDLLEPSSTNLQLREDSKKGVYVENLTEHSVSTINDVVKLLLQGAANRKMAATYMNSESSRSHSVFTCIIESHWEKDSRTHLRFARLNLVDLAGSERQKSSGAEGDRLKEAANINKSLSTLGLVIMSLVDLAHGKHRHIPYRDSRLTFLLQDSLGGNSKTTVIANVSPSFCSANETLSTLKFAQRAKQIQNNAKVNECASGDETALQRQILHLKGQLSFLLKHSNFPRSILSSVPRLEEFGVSAPFDDYGALGNRMQTENHKMKLMEASLIGASRREEVANTTIKKLEFEIEHMKRLAFQQEEDGQRTKMLLKFREEKIRQLELFLGGMVSADQYLLDENKALAVEIKMLQAKIDRNPELTRVSLENSKLTEQLQVYHNFYELGEREALLTEVAELRNENETMSIKSYIQDDTLSYIAGSEENFENTLGQGSDDELGAKPIFSRKDLTDAKMLAESMDSDNHMQAENHGCKQFKCCMVENFIKQSDGTKCQNDGNLMNQHEDVDNKTLQVKLENLTRELEEVRLSNIHYQENQNQQNQIEDVRQQVEMETASTILQLQEEVETLQLELNDRLHGLAQENTLLKDLLSAKNEEMRMLCIDWETAMVELTSFLLDSSRSIRDAHGQIEGIANLFPEVNVGISEQVQQAIKVCIEKEETILFLHKNLEDARLMVKEMELKLDSLKEATLAFNESEQMHDNISAAGAKPLSPQMTDENIMGEFLDKRLGVKNSPLIEAEKSADAAVTAVEWLSQPQELGCCNSIERQMPISKLDVSSQRSSHIFDNLMANTNELLLEESDTVSNMIWLGLTELKNITIGHYADMEMHISALHIYIQDLYSEYQELIQDMAREIHELRLKAETSNESYKSLQFFKDKDQSAQKYWNIENQNSILDQIKAKIYEAKNRLNILEDSIDRNTAGCGERYLDQYPVKEDGWSSDCSTSSSEISTESDTSRGKFLDYMNGGEGTTISLRKELYMTYNAIRKLCMQIDTVLMHDIGGNSLSEEMDQGKTLFKLRMEKAEAGCSNTSKVISIEEIKQDGGFLTRFEEAQEAIKEADIMLNALLRANANAKQLTDIFKQAGEQLQIERDNLVDEVGQLKSSMHLKDAENKLLHDQVCFNLEEVANSVSSLEGCISQTQRDVDEKFGIISCDIISLRDEMLKSVSNWKSLLEDIFLEIMGREFASFVIHQCYSKEICWQFAAQFKADPNFLPLKWQRCLESTNASGSTCLTDKEDIMLINKIEKGRTELITGLEEVDGGFSYDDILYEKLALKKELRRKEVLLEGLLFDFRLLQESTSKTKDMKDETDYSLSQLQHELEIKANQLDSVLVQQRKLEGLLTDTEKALFLSNSKLDKAKETMTSISEHNAQLKKQVEDLYLQKFEAEKQLAEQQDVINKLENEILHLTSLEKRSVLSVEDIENDLSRVINERDQLHEQVCFLTDKLDIAYAMADEKEAVATEARQESEASKLYAEEKEEEVKILEHSVEELESTINMLETKVHEMDEEVEKNRTLRESLELEKKILRQRLLAVENLSEDMDCGAEIVEHAQDQPRQPGNILLELLETKSRIKLLEQERVEQDKEVKRLKEYISELVLHADAQAMKYQQKYTSLEVMVRDASKDHSNPMTAPALDKVEKNSARPRGSSSPFRCISNLVHQMNLEKEHELSTARLRIEELELLATSRQKEICILNARLAAAESMTHDVIRDLLGVKLDLTKYANFIDQYQVQKMVTEAHLQSQQFQEKEREVQDLRTQINDLHEERECYKSVLSKKEAEALHMQIACEKLRERDHLLSSQNGILKKQIPDASSSLSTADANSLSTCLLKLNHRFINPFTENKNLKKKIVELDDRGNTLHQTQSSQRDLRHSFLTKNDELTKRLANSKMLLSRVNDEMARYRIPRGSSSHHRSGGSGKEISHE</sequence>
<dbReference type="GO" id="GO:0003777">
    <property type="term" value="F:microtubule motor activity"/>
    <property type="evidence" value="ECO:0007669"/>
    <property type="project" value="InterPro"/>
</dbReference>
<proteinExistence type="inferred from homology"/>
<evidence type="ECO:0000256" key="4">
    <source>
        <dbReference type="ARBA" id="ARBA00023054"/>
    </source>
</evidence>
<evidence type="ECO:0000256" key="3">
    <source>
        <dbReference type="ARBA" id="ARBA00022840"/>
    </source>
</evidence>
<dbReference type="InterPro" id="IPR027417">
    <property type="entry name" value="P-loop_NTPase"/>
</dbReference>
<feature type="coiled-coil region" evidence="8">
    <location>
        <begin position="821"/>
        <end position="875"/>
    </location>
</feature>
<evidence type="ECO:0000256" key="5">
    <source>
        <dbReference type="ARBA" id="ARBA00023175"/>
    </source>
</evidence>
<evidence type="ECO:0000256" key="9">
    <source>
        <dbReference type="SAM" id="MobiDB-lite"/>
    </source>
</evidence>
<protein>
    <submittedName>
        <fullName evidence="11">Phragmoplast orienting kinesin-1 isoform X1</fullName>
    </submittedName>
</protein>
<dbReference type="InterPro" id="IPR044986">
    <property type="entry name" value="KIF15/KIN-12"/>
</dbReference>
<dbReference type="InterPro" id="IPR001752">
    <property type="entry name" value="Kinesin_motor_dom"/>
</dbReference>
<keyword evidence="1" id="KW-0493">Microtubule</keyword>
<dbReference type="GO" id="GO:0008017">
    <property type="term" value="F:microtubule binding"/>
    <property type="evidence" value="ECO:0007669"/>
    <property type="project" value="InterPro"/>
</dbReference>
<feature type="domain" description="Kinesin motor" evidence="10">
    <location>
        <begin position="175"/>
        <end position="512"/>
    </location>
</feature>
<dbReference type="PANTHER" id="PTHR37739:SF18">
    <property type="entry name" value="KINESIN-LIKE PROTEIN KIN-12C"/>
    <property type="match status" value="1"/>
</dbReference>
<reference evidence="11 12" key="1">
    <citation type="submission" date="2019-08" db="EMBL/GenBank/DDBJ databases">
        <title>Draft genome sequences of two oriental melons (Cucumis melo L. var makuwa).</title>
        <authorList>
            <person name="Kwon S.-Y."/>
        </authorList>
    </citation>
    <scope>NUCLEOTIDE SEQUENCE [LARGE SCALE GENOMIC DNA]</scope>
    <source>
        <strain evidence="12">cv. Chang Bougi</strain>
        <tissue evidence="11">Leaf</tissue>
    </source>
</reference>
<keyword evidence="3 7" id="KW-0067">ATP-binding</keyword>
<feature type="coiled-coil region" evidence="8">
    <location>
        <begin position="2053"/>
        <end position="2108"/>
    </location>
</feature>
<evidence type="ECO:0000256" key="2">
    <source>
        <dbReference type="ARBA" id="ARBA00022741"/>
    </source>
</evidence>
<dbReference type="GO" id="GO:0005524">
    <property type="term" value="F:ATP binding"/>
    <property type="evidence" value="ECO:0007669"/>
    <property type="project" value="UniProtKB-UniRule"/>
</dbReference>
<keyword evidence="2 7" id="KW-0547">Nucleotide-binding</keyword>
<dbReference type="InterPro" id="IPR036961">
    <property type="entry name" value="Kinesin_motor_dom_sf"/>
</dbReference>
<organism evidence="11 12">
    <name type="scientific">Cucumis melo var. makuwa</name>
    <name type="common">Oriental melon</name>
    <dbReference type="NCBI Taxonomy" id="1194695"/>
    <lineage>
        <taxon>Eukaryota</taxon>
        <taxon>Viridiplantae</taxon>
        <taxon>Streptophyta</taxon>
        <taxon>Embryophyta</taxon>
        <taxon>Tracheophyta</taxon>
        <taxon>Spermatophyta</taxon>
        <taxon>Magnoliopsida</taxon>
        <taxon>eudicotyledons</taxon>
        <taxon>Gunneridae</taxon>
        <taxon>Pentapetalae</taxon>
        <taxon>rosids</taxon>
        <taxon>fabids</taxon>
        <taxon>Cucurbitales</taxon>
        <taxon>Cucurbitaceae</taxon>
        <taxon>Benincaseae</taxon>
        <taxon>Cucumis</taxon>
    </lineage>
</organism>
<evidence type="ECO:0000256" key="8">
    <source>
        <dbReference type="SAM" id="Coils"/>
    </source>
</evidence>
<evidence type="ECO:0000313" key="11">
    <source>
        <dbReference type="EMBL" id="TYK02982.1"/>
    </source>
</evidence>
<dbReference type="PROSITE" id="PS00411">
    <property type="entry name" value="KINESIN_MOTOR_1"/>
    <property type="match status" value="1"/>
</dbReference>
<dbReference type="Pfam" id="PF00225">
    <property type="entry name" value="Kinesin"/>
    <property type="match status" value="1"/>
</dbReference>
<dbReference type="SUPFAM" id="SSF52540">
    <property type="entry name" value="P-loop containing nucleoside triphosphate hydrolases"/>
    <property type="match status" value="1"/>
</dbReference>
<evidence type="ECO:0000256" key="7">
    <source>
        <dbReference type="PROSITE-ProRule" id="PRU00283"/>
    </source>
</evidence>
<dbReference type="PRINTS" id="PR00380">
    <property type="entry name" value="KINESINHEAVY"/>
</dbReference>
<feature type="region of interest" description="Disordered" evidence="9">
    <location>
        <begin position="81"/>
        <end position="117"/>
    </location>
</feature>
<dbReference type="SMART" id="SM00129">
    <property type="entry name" value="KISc"/>
    <property type="match status" value="1"/>
</dbReference>
<gene>
    <name evidence="11" type="ORF">E5676_scaffold46G00690</name>
</gene>
<accession>A0A5D3BVX5</accession>
<comment type="caution">
    <text evidence="11">The sequence shown here is derived from an EMBL/GenBank/DDBJ whole genome shotgun (WGS) entry which is preliminary data.</text>
</comment>
<dbReference type="EMBL" id="SSTD01015300">
    <property type="protein sequence ID" value="TYK02982.1"/>
    <property type="molecule type" value="Genomic_DNA"/>
</dbReference>
<dbReference type="Gene3D" id="3.40.850.10">
    <property type="entry name" value="Kinesin motor domain"/>
    <property type="match status" value="1"/>
</dbReference>
<feature type="coiled-coil region" evidence="8">
    <location>
        <begin position="1791"/>
        <end position="1853"/>
    </location>
</feature>
<evidence type="ECO:0000313" key="12">
    <source>
        <dbReference type="Proteomes" id="UP000321947"/>
    </source>
</evidence>
<feature type="compositionally biased region" description="Polar residues" evidence="9">
    <location>
        <begin position="82"/>
        <end position="92"/>
    </location>
</feature>
<feature type="compositionally biased region" description="Low complexity" evidence="9">
    <location>
        <begin position="103"/>
        <end position="115"/>
    </location>
</feature>
<name>A0A5D3BVX5_CUCMM</name>
<dbReference type="InterPro" id="IPR019821">
    <property type="entry name" value="Kinesin_motor_CS"/>
</dbReference>
<keyword evidence="5 7" id="KW-0505">Motor protein</keyword>
<dbReference type="GO" id="GO:0007018">
    <property type="term" value="P:microtubule-based movement"/>
    <property type="evidence" value="ECO:0007669"/>
    <property type="project" value="InterPro"/>
</dbReference>
<dbReference type="PANTHER" id="PTHR37739">
    <property type="entry name" value="KINESIN-LIKE PROTEIN KIN-12D"/>
    <property type="match status" value="1"/>
</dbReference>
<keyword evidence="4 8" id="KW-0175">Coiled coil</keyword>